<dbReference type="SUPFAM" id="SSF56672">
    <property type="entry name" value="DNA/RNA polymerases"/>
    <property type="match status" value="1"/>
</dbReference>
<organism evidence="2 3">
    <name type="scientific">Cirrhinus mrigala</name>
    <name type="common">Mrigala</name>
    <dbReference type="NCBI Taxonomy" id="683832"/>
    <lineage>
        <taxon>Eukaryota</taxon>
        <taxon>Metazoa</taxon>
        <taxon>Chordata</taxon>
        <taxon>Craniata</taxon>
        <taxon>Vertebrata</taxon>
        <taxon>Euteleostomi</taxon>
        <taxon>Actinopterygii</taxon>
        <taxon>Neopterygii</taxon>
        <taxon>Teleostei</taxon>
        <taxon>Ostariophysi</taxon>
        <taxon>Cypriniformes</taxon>
        <taxon>Cyprinidae</taxon>
        <taxon>Labeoninae</taxon>
        <taxon>Labeonini</taxon>
        <taxon>Cirrhinus</taxon>
    </lineage>
</organism>
<feature type="non-terminal residue" evidence="2">
    <location>
        <position position="1"/>
    </location>
</feature>
<dbReference type="Proteomes" id="UP001529510">
    <property type="component" value="Unassembled WGS sequence"/>
</dbReference>
<dbReference type="AlphaFoldDB" id="A0ABD0RV07"/>
<dbReference type="Pfam" id="PF00078">
    <property type="entry name" value="RVT_1"/>
    <property type="match status" value="1"/>
</dbReference>
<evidence type="ECO:0000313" key="3">
    <source>
        <dbReference type="Proteomes" id="UP001529510"/>
    </source>
</evidence>
<reference evidence="2 3" key="1">
    <citation type="submission" date="2024-05" db="EMBL/GenBank/DDBJ databases">
        <title>Genome sequencing and assembly of Indian major carp, Cirrhinus mrigala (Hamilton, 1822).</title>
        <authorList>
            <person name="Mohindra V."/>
            <person name="Chowdhury L.M."/>
            <person name="Lal K."/>
            <person name="Jena J.K."/>
        </authorList>
    </citation>
    <scope>NUCLEOTIDE SEQUENCE [LARGE SCALE GENOMIC DNA]</scope>
    <source>
        <strain evidence="2">CM1030</strain>
        <tissue evidence="2">Blood</tissue>
    </source>
</reference>
<dbReference type="PANTHER" id="PTHR47510:SF3">
    <property type="entry name" value="ENDO_EXONUCLEASE_PHOSPHATASE DOMAIN-CONTAINING PROTEIN"/>
    <property type="match status" value="1"/>
</dbReference>
<proteinExistence type="predicted"/>
<name>A0ABD0RV07_CIRMR</name>
<dbReference type="InterPro" id="IPR000477">
    <property type="entry name" value="RT_dom"/>
</dbReference>
<sequence>KHKRHLKDRTEQQHPDSVLIVLGDFNKAKLSRELPKYSQHVTCPTRDSNILDHCYTTLRNAYHSVPRAALGLSDYCLVHLIPTYRQKLKSAKPVVKTVRRWTNETEQVLQACFEWTDWSVFEAATTDLDELTETVTSYISFCEDLCIPSRTYLTYNNDKPWFTKKLKQLRQTKEDAYRNGDRVLYNQARNTLNKEIRAAKKNYAKRLEDQIFSNDSVSVWKGLKAITNYKTPSPSTEVNQRLAENLNEFYCRFESPHTRSDHLFPQPLTPPATPLSPPPALQISEDEVRQVFRKNKRRKAPGPDGVTPACLKTCADQLAPILSQIFNRSLELCEVPSCFKRSIIPVPKKPKITGLNDYRPVALTTSLDPLQFAYRANRSVDDAVNMGLHFILQHLDKTGNYVRILFVDFSSAFNTIIPTLLQSKLAQLYLQQLVRMGKFTSHSRTTSTGAPQGCVRSPLLFSLYTNDCTSKDPSVKLLKFADDATLIGLINDGD</sequence>
<comment type="caution">
    <text evidence="2">The sequence shown here is derived from an EMBL/GenBank/DDBJ whole genome shotgun (WGS) entry which is preliminary data.</text>
</comment>
<evidence type="ECO:0000313" key="2">
    <source>
        <dbReference type="EMBL" id="KAL0201618.1"/>
    </source>
</evidence>
<dbReference type="PROSITE" id="PS50878">
    <property type="entry name" value="RT_POL"/>
    <property type="match status" value="1"/>
</dbReference>
<dbReference type="InterPro" id="IPR043502">
    <property type="entry name" value="DNA/RNA_pol_sf"/>
</dbReference>
<dbReference type="PANTHER" id="PTHR47510">
    <property type="entry name" value="REVERSE TRANSCRIPTASE DOMAIN-CONTAINING PROTEIN"/>
    <property type="match status" value="1"/>
</dbReference>
<feature type="domain" description="Reverse transcriptase" evidence="1">
    <location>
        <begin position="328"/>
        <end position="494"/>
    </location>
</feature>
<accession>A0ABD0RV07</accession>
<gene>
    <name evidence="2" type="ORF">M9458_004805</name>
</gene>
<keyword evidence="3" id="KW-1185">Reference proteome</keyword>
<dbReference type="EMBL" id="JAMKFB020000002">
    <property type="protein sequence ID" value="KAL0201618.1"/>
    <property type="molecule type" value="Genomic_DNA"/>
</dbReference>
<evidence type="ECO:0000259" key="1">
    <source>
        <dbReference type="PROSITE" id="PS50878"/>
    </source>
</evidence>
<protein>
    <recommendedName>
        <fullName evidence="1">Reverse transcriptase domain-containing protein</fullName>
    </recommendedName>
</protein>